<evidence type="ECO:0000313" key="2">
    <source>
        <dbReference type="EMBL" id="RZU60542.1"/>
    </source>
</evidence>
<dbReference type="InterPro" id="IPR016181">
    <property type="entry name" value="Acyl_CoA_acyltransferase"/>
</dbReference>
<name>A0A4Q8A8Z6_9MICC</name>
<dbReference type="RefSeq" id="WP_242607448.1">
    <property type="nucleotide sequence ID" value="NZ_SHLA01000001.1"/>
</dbReference>
<keyword evidence="2" id="KW-0808">Transferase</keyword>
<evidence type="ECO:0000259" key="1">
    <source>
        <dbReference type="PROSITE" id="PS51186"/>
    </source>
</evidence>
<dbReference type="CDD" id="cd04301">
    <property type="entry name" value="NAT_SF"/>
    <property type="match status" value="1"/>
</dbReference>
<dbReference type="Proteomes" id="UP000292685">
    <property type="component" value="Unassembled WGS sequence"/>
</dbReference>
<dbReference type="GO" id="GO:0016747">
    <property type="term" value="F:acyltransferase activity, transferring groups other than amino-acyl groups"/>
    <property type="evidence" value="ECO:0007669"/>
    <property type="project" value="InterPro"/>
</dbReference>
<dbReference type="InterPro" id="IPR000182">
    <property type="entry name" value="GNAT_dom"/>
</dbReference>
<organism evidence="2 3">
    <name type="scientific">Zhihengliuella halotolerans</name>
    <dbReference type="NCBI Taxonomy" id="370736"/>
    <lineage>
        <taxon>Bacteria</taxon>
        <taxon>Bacillati</taxon>
        <taxon>Actinomycetota</taxon>
        <taxon>Actinomycetes</taxon>
        <taxon>Micrococcales</taxon>
        <taxon>Micrococcaceae</taxon>
        <taxon>Zhihengliuella</taxon>
    </lineage>
</organism>
<evidence type="ECO:0000313" key="3">
    <source>
        <dbReference type="Proteomes" id="UP000292685"/>
    </source>
</evidence>
<dbReference type="PANTHER" id="PTHR43072">
    <property type="entry name" value="N-ACETYLTRANSFERASE"/>
    <property type="match status" value="1"/>
</dbReference>
<dbReference type="EMBL" id="SHLA01000001">
    <property type="protein sequence ID" value="RZU60542.1"/>
    <property type="molecule type" value="Genomic_DNA"/>
</dbReference>
<reference evidence="2 3" key="1">
    <citation type="submission" date="2019-02" db="EMBL/GenBank/DDBJ databases">
        <title>Sequencing the genomes of 1000 actinobacteria strains.</title>
        <authorList>
            <person name="Klenk H.-P."/>
        </authorList>
    </citation>
    <scope>NUCLEOTIDE SEQUENCE [LARGE SCALE GENOMIC DNA]</scope>
    <source>
        <strain evidence="2 3">DSM 17364</strain>
    </source>
</reference>
<dbReference type="Pfam" id="PF00583">
    <property type="entry name" value="Acetyltransf_1"/>
    <property type="match status" value="1"/>
</dbReference>
<dbReference type="SUPFAM" id="SSF55729">
    <property type="entry name" value="Acyl-CoA N-acyltransferases (Nat)"/>
    <property type="match status" value="1"/>
</dbReference>
<protein>
    <submittedName>
        <fullName evidence="2">Aminoglycoside 6'-N-acetyltransferase I</fullName>
    </submittedName>
</protein>
<dbReference type="PROSITE" id="PS51186">
    <property type="entry name" value="GNAT"/>
    <property type="match status" value="1"/>
</dbReference>
<gene>
    <name evidence="2" type="ORF">EV380_0075</name>
</gene>
<dbReference type="AlphaFoldDB" id="A0A4Q8A8Z6"/>
<dbReference type="Gene3D" id="3.40.630.30">
    <property type="match status" value="1"/>
</dbReference>
<keyword evidence="3" id="KW-1185">Reference proteome</keyword>
<comment type="caution">
    <text evidence="2">The sequence shown here is derived from an EMBL/GenBank/DDBJ whole genome shotgun (WGS) entry which is preliminary data.</text>
</comment>
<sequence>MANRLGKFVIRRARAEDLDALHAMQDAAGHPRWGGDALQSSGHRVVQVALLGGALVGAGKTHLHREPDGPAPAGHYLGGVVVHPRFRRQGVGAGLTLARLDWIWERAESAYYFTNERNTASLRMHSRLGFAEIARRPSFHGVPADDPLSQLVLFRAAR</sequence>
<accession>A0A4Q8A8Z6</accession>
<proteinExistence type="predicted"/>
<feature type="domain" description="N-acetyltransferase" evidence="1">
    <location>
        <begin position="8"/>
        <end position="149"/>
    </location>
</feature>